<dbReference type="AlphaFoldDB" id="A0A0E2LSF5"/>
<comment type="caution">
    <text evidence="1">The sequence shown here is derived from an EMBL/GenBank/DDBJ whole genome shotgun (WGS) entry which is preliminary data.</text>
</comment>
<name>A0A0E2LSF5_PORGN</name>
<dbReference type="Proteomes" id="UP000016630">
    <property type="component" value="Unassembled WGS sequence"/>
</dbReference>
<reference evidence="1 2" key="1">
    <citation type="submission" date="2013-06" db="EMBL/GenBank/DDBJ databases">
        <authorList>
            <person name="Weinstock G."/>
            <person name="Sodergren E."/>
            <person name="Lobos E.A."/>
            <person name="Fulton L."/>
            <person name="Fulton R."/>
            <person name="Courtney L."/>
            <person name="Fronick C."/>
            <person name="O'Laughlin M."/>
            <person name="Godfrey J."/>
            <person name="Wilson R.M."/>
            <person name="Miner T."/>
            <person name="Farmer C."/>
            <person name="Delehaunty K."/>
            <person name="Cordes M."/>
            <person name="Minx P."/>
            <person name="Tomlinson C."/>
            <person name="Chen J."/>
            <person name="Wollam A."/>
            <person name="Pepin K.H."/>
            <person name="Bhonagiri V."/>
            <person name="Zhang X."/>
            <person name="Warren W."/>
            <person name="Mitreva M."/>
            <person name="Mardis E.R."/>
            <person name="Wilson R.K."/>
        </authorList>
    </citation>
    <scope>NUCLEOTIDE SEQUENCE [LARGE SCALE GENOMIC DNA]</scope>
    <source>
        <strain evidence="1 2">F0570</strain>
    </source>
</reference>
<organism evidence="1 2">
    <name type="scientific">Porphyromonas gingivalis F0570</name>
    <dbReference type="NCBI Taxonomy" id="1227271"/>
    <lineage>
        <taxon>Bacteria</taxon>
        <taxon>Pseudomonadati</taxon>
        <taxon>Bacteroidota</taxon>
        <taxon>Bacteroidia</taxon>
        <taxon>Bacteroidales</taxon>
        <taxon>Porphyromonadaceae</taxon>
        <taxon>Porphyromonas</taxon>
    </lineage>
</organism>
<dbReference type="EMBL" id="AWUW01000038">
    <property type="protein sequence ID" value="ERJ67950.1"/>
    <property type="molecule type" value="Genomic_DNA"/>
</dbReference>
<protein>
    <submittedName>
        <fullName evidence="1">Uncharacterized protein</fullName>
    </submittedName>
</protein>
<evidence type="ECO:0000313" key="2">
    <source>
        <dbReference type="Proteomes" id="UP000016630"/>
    </source>
</evidence>
<dbReference type="HOGENOM" id="CLU_3294092_0_0_10"/>
<evidence type="ECO:0000313" key="1">
    <source>
        <dbReference type="EMBL" id="ERJ67950.1"/>
    </source>
</evidence>
<accession>A0A0E2LSF5</accession>
<proteinExistence type="predicted"/>
<gene>
    <name evidence="1" type="ORF">HMPREF1555_00646</name>
</gene>
<sequence length="40" mass="4839">MRDMVFYVNNFCLCLQCYEVYINWTIGKGFVVEKFSENFS</sequence>